<protein>
    <recommendedName>
        <fullName evidence="1">Reverse transcriptase domain-containing protein</fullName>
    </recommendedName>
</protein>
<organism evidence="2 3">
    <name type="scientific">Stenomitos frigidus ULC18</name>
    <dbReference type="NCBI Taxonomy" id="2107698"/>
    <lineage>
        <taxon>Bacteria</taxon>
        <taxon>Bacillati</taxon>
        <taxon>Cyanobacteriota</taxon>
        <taxon>Cyanophyceae</taxon>
        <taxon>Leptolyngbyales</taxon>
        <taxon>Leptolyngbyaceae</taxon>
        <taxon>Stenomitos</taxon>
    </lineage>
</organism>
<reference evidence="3" key="1">
    <citation type="submission" date="2018-02" db="EMBL/GenBank/DDBJ databases">
        <authorList>
            <person name="Moore K."/>
            <person name="Momper L."/>
        </authorList>
    </citation>
    <scope>NUCLEOTIDE SEQUENCE [LARGE SCALE GENOMIC DNA]</scope>
    <source>
        <strain evidence="3">ULC18</strain>
    </source>
</reference>
<proteinExistence type="predicted"/>
<dbReference type="AlphaFoldDB" id="A0A2T1DVG4"/>
<sequence>MANLRKLLTHGFLPYELPQPFHSTLYGEALTQTTSLLPAQLLPTTKGKYRSAEFSRHNLARVNRFRRVLGLPNPITYFHLSSEIVQNWSEIETFFHQNSLSVTHPMPVPEGIRAFGSKASPPDLPRLRALHRANGRYLLVTDIQQFYPSVYTHSLSWALHSKSVAKAKRNDQSLLGNRLDLCAQRCQSGQTRGLPIGPDTSRVLSEILLTSVDLELEKQLGGLKGFRSVDDYELTFRHRSDAETALRVLQSILSNFELQLSEEKTRILELPLPLEETWPLQLKNLQFSSAPSFQIRDLISYFSLAFELASKHPTDSVLRYAIARISSETFHSTTWPTYQDLLIQATLAEPGSLRYVLSELRKYQQEGRPIAQDQLQETLDQLILRHQPLGHGSEVAWAVWAAITLEIPLMKSSTDRLVEIDDPLIPLLALHAESKNLTPSGLEKSKWSSLMTTEDLWGQNWLLCYEANVKGWLPSAQAKDHVNADVCFSFLKSQGVSFYDAQASSTKNPKWKARFSFAQLVGYGI</sequence>
<name>A0A2T1DVG4_9CYAN</name>
<reference evidence="2 3" key="2">
    <citation type="submission" date="2018-03" db="EMBL/GenBank/DDBJ databases">
        <title>The ancient ancestry and fast evolution of plastids.</title>
        <authorList>
            <person name="Moore K.R."/>
            <person name="Magnabosco C."/>
            <person name="Momper L."/>
            <person name="Gold D.A."/>
            <person name="Bosak T."/>
            <person name="Fournier G.P."/>
        </authorList>
    </citation>
    <scope>NUCLEOTIDE SEQUENCE [LARGE SCALE GENOMIC DNA]</scope>
    <source>
        <strain evidence="2 3">ULC18</strain>
    </source>
</reference>
<dbReference type="OrthoDB" id="9780724at2"/>
<dbReference type="CDD" id="cd01646">
    <property type="entry name" value="RT_Bac_retron_I"/>
    <property type="match status" value="1"/>
</dbReference>
<evidence type="ECO:0000313" key="3">
    <source>
        <dbReference type="Proteomes" id="UP000239576"/>
    </source>
</evidence>
<evidence type="ECO:0000313" key="2">
    <source>
        <dbReference type="EMBL" id="PSB24421.1"/>
    </source>
</evidence>
<dbReference type="Proteomes" id="UP000239576">
    <property type="component" value="Unassembled WGS sequence"/>
</dbReference>
<evidence type="ECO:0000259" key="1">
    <source>
        <dbReference type="PROSITE" id="PS50878"/>
    </source>
</evidence>
<feature type="domain" description="Reverse transcriptase" evidence="1">
    <location>
        <begin position="1"/>
        <end position="306"/>
    </location>
</feature>
<comment type="caution">
    <text evidence="2">The sequence shown here is derived from an EMBL/GenBank/DDBJ whole genome shotgun (WGS) entry which is preliminary data.</text>
</comment>
<dbReference type="Pfam" id="PF00078">
    <property type="entry name" value="RVT_1"/>
    <property type="match status" value="1"/>
</dbReference>
<dbReference type="EMBL" id="PVWK01000145">
    <property type="protein sequence ID" value="PSB24421.1"/>
    <property type="molecule type" value="Genomic_DNA"/>
</dbReference>
<accession>A0A2T1DVG4</accession>
<keyword evidence="3" id="KW-1185">Reference proteome</keyword>
<dbReference type="PROSITE" id="PS50878">
    <property type="entry name" value="RT_POL"/>
    <property type="match status" value="1"/>
</dbReference>
<dbReference type="RefSeq" id="WP_106259989.1">
    <property type="nucleotide sequence ID" value="NZ_CAWNSW010000094.1"/>
</dbReference>
<dbReference type="InterPro" id="IPR000477">
    <property type="entry name" value="RT_dom"/>
</dbReference>
<gene>
    <name evidence="2" type="ORF">C7B82_27095</name>
</gene>